<dbReference type="Pfam" id="PF07693">
    <property type="entry name" value="KAP_NTPase"/>
    <property type="match status" value="1"/>
</dbReference>
<dbReference type="Proteomes" id="UP001163726">
    <property type="component" value="Chromosome"/>
</dbReference>
<evidence type="ECO:0000313" key="3">
    <source>
        <dbReference type="Proteomes" id="UP001163726"/>
    </source>
</evidence>
<name>A0ABY7AJJ0_9ALTE</name>
<dbReference type="Gene3D" id="3.40.50.300">
    <property type="entry name" value="P-loop containing nucleotide triphosphate hydrolases"/>
    <property type="match status" value="1"/>
</dbReference>
<dbReference type="InterPro" id="IPR027417">
    <property type="entry name" value="P-loop_NTPase"/>
</dbReference>
<sequence length="490" mass="56221">MGNNKSKYASWLSEYTFENCKLNRGEYGKFLADYITGEHDGFVLNLNGAWGTGKTEFLRRLYTELVNRKHPTIYIDAWESDFSQVPLTVVASELLTQVKSFLEVSGGDLDMLKHYLGKAIKAAVVGGAGYITKELMDDAGTGREVAKILFESEPEGFLNQVKSGHEEQVTAIIEIRKSLSRLAKSLSEGSHDNCIPVMVLVDELDRCRPSYAIEMLEVIKHFFTTPNFVFVVATDTKQLQTSIRAVYGNDFDSATYLKRFFNRTAELSEPDILNYLNTKHIEIDLSNTAVKLYPGLNYHFKKEDLVKFLTWCFEAYGLSVRDTDQIIAKLNACLRYIYKPSKDKNSLVNAFALVLAIIEHDLAIPQFYSRTNDKAETYSTELTNIYEQSMKLKNPIVENRYENVHLFKIIQFIHEVSVYHTRDLRNELDDICEELGYCRFKVESNPATVLTEIQRSVQKIFDGVNNQPNNYKIWLWDDYRKLVLLAGHID</sequence>
<reference evidence="2" key="1">
    <citation type="submission" date="2022-10" db="EMBL/GenBank/DDBJ databases">
        <title>Catenovulum adriacola sp. nov. isolated in the Harbour of Susak.</title>
        <authorList>
            <person name="Schoch T."/>
            <person name="Reich S.J."/>
            <person name="Stoeferle S."/>
            <person name="Flaiz M."/>
            <person name="Kazda M."/>
            <person name="Riedel C.U."/>
            <person name="Duerre P."/>
        </authorList>
    </citation>
    <scope>NUCLEOTIDE SEQUENCE</scope>
    <source>
        <strain evidence="2">TS8</strain>
    </source>
</reference>
<evidence type="ECO:0000313" key="2">
    <source>
        <dbReference type="EMBL" id="WAJ69755.1"/>
    </source>
</evidence>
<accession>A0ABY7AJJ0</accession>
<dbReference type="SUPFAM" id="SSF52540">
    <property type="entry name" value="P-loop containing nucleoside triphosphate hydrolases"/>
    <property type="match status" value="1"/>
</dbReference>
<evidence type="ECO:0000259" key="1">
    <source>
        <dbReference type="Pfam" id="PF07693"/>
    </source>
</evidence>
<feature type="domain" description="KAP NTPase" evidence="1">
    <location>
        <begin position="29"/>
        <end position="258"/>
    </location>
</feature>
<keyword evidence="3" id="KW-1185">Reference proteome</keyword>
<dbReference type="RefSeq" id="WP_268074039.1">
    <property type="nucleotide sequence ID" value="NZ_CP109965.1"/>
</dbReference>
<proteinExistence type="predicted"/>
<protein>
    <submittedName>
        <fullName evidence="2">KAP family NTPase</fullName>
    </submittedName>
</protein>
<organism evidence="2 3">
    <name type="scientific">Catenovulum adriaticum</name>
    <dbReference type="NCBI Taxonomy" id="2984846"/>
    <lineage>
        <taxon>Bacteria</taxon>
        <taxon>Pseudomonadati</taxon>
        <taxon>Pseudomonadota</taxon>
        <taxon>Gammaproteobacteria</taxon>
        <taxon>Alteromonadales</taxon>
        <taxon>Alteromonadaceae</taxon>
        <taxon>Catenovulum</taxon>
    </lineage>
</organism>
<gene>
    <name evidence="2" type="ORF">OLW01_11405</name>
</gene>
<dbReference type="InterPro" id="IPR011646">
    <property type="entry name" value="KAP_P-loop"/>
</dbReference>
<dbReference type="EMBL" id="CP109965">
    <property type="protein sequence ID" value="WAJ69755.1"/>
    <property type="molecule type" value="Genomic_DNA"/>
</dbReference>